<organism evidence="1 2">
    <name type="scientific">Musa troglodytarum</name>
    <name type="common">fe'i banana</name>
    <dbReference type="NCBI Taxonomy" id="320322"/>
    <lineage>
        <taxon>Eukaryota</taxon>
        <taxon>Viridiplantae</taxon>
        <taxon>Streptophyta</taxon>
        <taxon>Embryophyta</taxon>
        <taxon>Tracheophyta</taxon>
        <taxon>Spermatophyta</taxon>
        <taxon>Magnoliopsida</taxon>
        <taxon>Liliopsida</taxon>
        <taxon>Zingiberales</taxon>
        <taxon>Musaceae</taxon>
        <taxon>Musa</taxon>
    </lineage>
</organism>
<sequence>MHRVLKSHEHPVTALHLTSDLKQLLSGDSSGNLLSWILLDDSLRASYGKDDIAGSICKCLIQPASSPSGHGFLNSVVHSE</sequence>
<keyword evidence="2" id="KW-1185">Reference proteome</keyword>
<dbReference type="AlphaFoldDB" id="A0A9E7FB94"/>
<accession>A0A9E7FB94</accession>
<proteinExistence type="predicted"/>
<gene>
    <name evidence="1" type="ORF">MUK42_01617</name>
</gene>
<protein>
    <submittedName>
        <fullName evidence="1">WD domain containing protein</fullName>
    </submittedName>
</protein>
<evidence type="ECO:0000313" key="1">
    <source>
        <dbReference type="EMBL" id="URD92017.1"/>
    </source>
</evidence>
<evidence type="ECO:0000313" key="2">
    <source>
        <dbReference type="Proteomes" id="UP001055439"/>
    </source>
</evidence>
<dbReference type="EMBL" id="CP097505">
    <property type="protein sequence ID" value="URD92017.1"/>
    <property type="molecule type" value="Genomic_DNA"/>
</dbReference>
<reference evidence="1" key="1">
    <citation type="submission" date="2022-05" db="EMBL/GenBank/DDBJ databases">
        <title>The Musa troglodytarum L. genome provides insights into the mechanism of non-climacteric behaviour and enrichment of carotenoids.</title>
        <authorList>
            <person name="Wang J."/>
        </authorList>
    </citation>
    <scope>NUCLEOTIDE SEQUENCE</scope>
    <source>
        <tissue evidence="1">Leaf</tissue>
    </source>
</reference>
<dbReference type="Proteomes" id="UP001055439">
    <property type="component" value="Chromosome 3"/>
</dbReference>
<name>A0A9E7FB94_9LILI</name>